<organism evidence="1 2">
    <name type="scientific">Blepharisma stoltei</name>
    <dbReference type="NCBI Taxonomy" id="1481888"/>
    <lineage>
        <taxon>Eukaryota</taxon>
        <taxon>Sar</taxon>
        <taxon>Alveolata</taxon>
        <taxon>Ciliophora</taxon>
        <taxon>Postciliodesmatophora</taxon>
        <taxon>Heterotrichea</taxon>
        <taxon>Heterotrichida</taxon>
        <taxon>Blepharismidae</taxon>
        <taxon>Blepharisma</taxon>
    </lineage>
</organism>
<comment type="caution">
    <text evidence="1">The sequence shown here is derived from an EMBL/GenBank/DDBJ whole genome shotgun (WGS) entry which is preliminary data.</text>
</comment>
<name>A0AAU9JBI5_9CILI</name>
<evidence type="ECO:0000313" key="2">
    <source>
        <dbReference type="Proteomes" id="UP001162131"/>
    </source>
</evidence>
<reference evidence="1" key="1">
    <citation type="submission" date="2021-09" db="EMBL/GenBank/DDBJ databases">
        <authorList>
            <consortium name="AG Swart"/>
            <person name="Singh M."/>
            <person name="Singh A."/>
            <person name="Seah K."/>
            <person name="Emmerich C."/>
        </authorList>
    </citation>
    <scope>NUCLEOTIDE SEQUENCE</scope>
    <source>
        <strain evidence="1">ATCC30299</strain>
    </source>
</reference>
<dbReference type="AlphaFoldDB" id="A0AAU9JBI5"/>
<accession>A0AAU9JBI5</accession>
<sequence>MILYSKLKIYSKWQRIRCVRVTFKDTKTTEMESRDQRISFMNHLGVVTWSTETQLHGLNIKYPALLNLKPYLDYLSYTI</sequence>
<evidence type="ECO:0000313" key="1">
    <source>
        <dbReference type="EMBL" id="CAG9323118.1"/>
    </source>
</evidence>
<dbReference type="Proteomes" id="UP001162131">
    <property type="component" value="Unassembled WGS sequence"/>
</dbReference>
<dbReference type="EMBL" id="CAJZBQ010000033">
    <property type="protein sequence ID" value="CAG9323118.1"/>
    <property type="molecule type" value="Genomic_DNA"/>
</dbReference>
<protein>
    <submittedName>
        <fullName evidence="1">Uncharacterized protein</fullName>
    </submittedName>
</protein>
<keyword evidence="2" id="KW-1185">Reference proteome</keyword>
<proteinExistence type="predicted"/>
<gene>
    <name evidence="1" type="ORF">BSTOLATCC_MIC33020</name>
</gene>